<dbReference type="PANTHER" id="PTHR43190">
    <property type="entry name" value="N-ACETYL-D-GLUCOSAMINE KINASE"/>
    <property type="match status" value="1"/>
</dbReference>
<dbReference type="Proteomes" id="UP000250796">
    <property type="component" value="Chromosome MESINF"/>
</dbReference>
<dbReference type="AlphaFoldDB" id="A0A7Z7PNU2"/>
<dbReference type="PANTHER" id="PTHR43190:SF3">
    <property type="entry name" value="N-ACETYL-D-GLUCOSAMINE KINASE"/>
    <property type="match status" value="1"/>
</dbReference>
<feature type="domain" description="ATPase BadF/BadG/BcrA/BcrD type" evidence="1">
    <location>
        <begin position="7"/>
        <end position="291"/>
    </location>
</feature>
<evidence type="ECO:0000313" key="2">
    <source>
        <dbReference type="EMBL" id="SSC12614.1"/>
    </source>
</evidence>
<dbReference type="KEGG" id="minf:MESINF_1170"/>
<protein>
    <submittedName>
        <fullName evidence="2">Putative ATPase BadF/BadG/BcrA/BcrD type</fullName>
    </submittedName>
</protein>
<accession>A0A7Z7PNU2</accession>
<dbReference type="InterPro" id="IPR043129">
    <property type="entry name" value="ATPase_NBD"/>
</dbReference>
<dbReference type="SUPFAM" id="SSF53067">
    <property type="entry name" value="Actin-like ATPase domain"/>
    <property type="match status" value="2"/>
</dbReference>
<name>A0A7Z7PNU2_9BACT</name>
<dbReference type="Gene3D" id="3.30.420.40">
    <property type="match status" value="2"/>
</dbReference>
<keyword evidence="3" id="KW-1185">Reference proteome</keyword>
<dbReference type="CDD" id="cd24007">
    <property type="entry name" value="ASKHA_NBD_eukNAGK-like"/>
    <property type="match status" value="1"/>
</dbReference>
<dbReference type="RefSeq" id="WP_169698904.1">
    <property type="nucleotide sequence ID" value="NZ_LS974202.1"/>
</dbReference>
<sequence>MERELFIGIDAGGSETKLVACDGRGNLVGYGKGGPANHLSVGLERMKESLVEAMKDAGCDGLHFESAYIGYSGLGIWSPSELLEKIGHEVIDTDRLAINNDCYNALYGGFGGESGIVAVTGTGSMVLAIDEDGEVTRLGGWGHLLGDWGSGFRIAMDAIQVALKVHDGTVDSKLHDKMMNFFGFDSSRAIVRYFYIEQHSKSEIAAFAPVVIEAAVSGDREARRIVEANAIEVARTAVVMYNRVAVAPRLAVVGGLSKSEFFMEQLRWGVSGWLKLCKPLLQPVFGAVLIAMNNFRKVDKPVLERLSEISGEYEREGRL</sequence>
<evidence type="ECO:0000313" key="3">
    <source>
        <dbReference type="Proteomes" id="UP000250796"/>
    </source>
</evidence>
<reference evidence="2 3" key="1">
    <citation type="submission" date="2017-01" db="EMBL/GenBank/DDBJ databases">
        <authorList>
            <person name="Erauso G."/>
        </authorList>
    </citation>
    <scope>NUCLEOTIDE SEQUENCE [LARGE SCALE GENOMIC DNA]</scope>
    <source>
        <strain evidence="2">MESINF1</strain>
    </source>
</reference>
<organism evidence="2 3">
    <name type="scientific">Mesotoga infera</name>
    <dbReference type="NCBI Taxonomy" id="1236046"/>
    <lineage>
        <taxon>Bacteria</taxon>
        <taxon>Thermotogati</taxon>
        <taxon>Thermotogota</taxon>
        <taxon>Thermotogae</taxon>
        <taxon>Kosmotogales</taxon>
        <taxon>Kosmotogaceae</taxon>
        <taxon>Mesotoga</taxon>
    </lineage>
</organism>
<proteinExistence type="predicted"/>
<evidence type="ECO:0000259" key="1">
    <source>
        <dbReference type="Pfam" id="PF01869"/>
    </source>
</evidence>
<gene>
    <name evidence="2" type="ORF">MESINF_1170</name>
</gene>
<dbReference type="InterPro" id="IPR002731">
    <property type="entry name" value="ATPase_BadF"/>
</dbReference>
<dbReference type="InterPro" id="IPR052519">
    <property type="entry name" value="Euk-type_GlcNAc_Kinase"/>
</dbReference>
<dbReference type="Pfam" id="PF01869">
    <property type="entry name" value="BcrAD_BadFG"/>
    <property type="match status" value="1"/>
</dbReference>
<dbReference type="EMBL" id="LS974202">
    <property type="protein sequence ID" value="SSC12614.1"/>
    <property type="molecule type" value="Genomic_DNA"/>
</dbReference>